<dbReference type="Pfam" id="PF02405">
    <property type="entry name" value="MlaE"/>
    <property type="match status" value="1"/>
</dbReference>
<reference evidence="2 3" key="1">
    <citation type="submission" date="2020-04" db="EMBL/GenBank/DDBJ databases">
        <title>Novel species.</title>
        <authorList>
            <person name="Teo W.F.A."/>
            <person name="Lipun K."/>
            <person name="Srisuk N."/>
            <person name="Duangmal K."/>
        </authorList>
    </citation>
    <scope>NUCLEOTIDE SEQUENCE [LARGE SCALE GENOMIC DNA]</scope>
    <source>
        <strain evidence="2 3">K13G38</strain>
    </source>
</reference>
<dbReference type="PANTHER" id="PTHR30188">
    <property type="entry name" value="ABC TRANSPORTER PERMEASE PROTEIN-RELATED"/>
    <property type="match status" value="1"/>
</dbReference>
<feature type="transmembrane region" description="Helical" evidence="1">
    <location>
        <begin position="223"/>
        <end position="243"/>
    </location>
</feature>
<accession>A0ABX1J341</accession>
<feature type="transmembrane region" description="Helical" evidence="1">
    <location>
        <begin position="167"/>
        <end position="187"/>
    </location>
</feature>
<keyword evidence="1" id="KW-1133">Transmembrane helix</keyword>
<sequence>MVTSQRHEAARQSSWLDSDGPYDGAMSKAVGFVPGFLRNAVAEAGGMAEMLIRVLWSAIRHPRGYWSDVVAEMHFTIRRSWISITAALCGFLLALSVPSSQFLQLAGAGELYGPMLLVQSTRTFTVWVAALLVAGVIGAAATAELGSRKVREELDAMKVMGIDPVRALAVPRIVSITIVTTLLAVPAEIITVLTSQLAGSYIGGLNAAEFYSFEWTNLSPVELVAMVINTLLAGLLIGAVCCYKGMTAAGGAIGLGRAVNQAVVISFVALFVMQLGYNAIVLGFFPGLGAFK</sequence>
<protein>
    <submittedName>
        <fullName evidence="2">ABC transporter permease</fullName>
    </submittedName>
</protein>
<dbReference type="Proteomes" id="UP000715441">
    <property type="component" value="Unassembled WGS sequence"/>
</dbReference>
<dbReference type="PANTHER" id="PTHR30188:SF4">
    <property type="entry name" value="PROTEIN TRIGALACTOSYLDIACYLGLYCEROL 1, CHLOROPLASTIC"/>
    <property type="match status" value="1"/>
</dbReference>
<comment type="caution">
    <text evidence="2">The sequence shown here is derived from an EMBL/GenBank/DDBJ whole genome shotgun (WGS) entry which is preliminary data.</text>
</comment>
<keyword evidence="3" id="KW-1185">Reference proteome</keyword>
<evidence type="ECO:0000256" key="1">
    <source>
        <dbReference type="SAM" id="Phobius"/>
    </source>
</evidence>
<name>A0ABX1J341_9PSEU</name>
<dbReference type="EMBL" id="JAAXLS010000008">
    <property type="protein sequence ID" value="NKQ54225.1"/>
    <property type="molecule type" value="Genomic_DNA"/>
</dbReference>
<dbReference type="RefSeq" id="WP_168515885.1">
    <property type="nucleotide sequence ID" value="NZ_JAAXLS010000008.1"/>
</dbReference>
<evidence type="ECO:0000313" key="3">
    <source>
        <dbReference type="Proteomes" id="UP000715441"/>
    </source>
</evidence>
<organism evidence="2 3">
    <name type="scientific">Amycolatopsis acididurans</name>
    <dbReference type="NCBI Taxonomy" id="2724524"/>
    <lineage>
        <taxon>Bacteria</taxon>
        <taxon>Bacillati</taxon>
        <taxon>Actinomycetota</taxon>
        <taxon>Actinomycetes</taxon>
        <taxon>Pseudonocardiales</taxon>
        <taxon>Pseudonocardiaceae</taxon>
        <taxon>Amycolatopsis</taxon>
    </lineage>
</organism>
<evidence type="ECO:0000313" key="2">
    <source>
        <dbReference type="EMBL" id="NKQ54225.1"/>
    </source>
</evidence>
<keyword evidence="1" id="KW-0812">Transmembrane</keyword>
<feature type="transmembrane region" description="Helical" evidence="1">
    <location>
        <begin position="81"/>
        <end position="104"/>
    </location>
</feature>
<dbReference type="InterPro" id="IPR030802">
    <property type="entry name" value="Permease_MalE"/>
</dbReference>
<gene>
    <name evidence="2" type="ORF">HFP15_15155</name>
</gene>
<keyword evidence="1" id="KW-0472">Membrane</keyword>
<feature type="transmembrane region" description="Helical" evidence="1">
    <location>
        <begin position="124"/>
        <end position="146"/>
    </location>
</feature>
<feature type="transmembrane region" description="Helical" evidence="1">
    <location>
        <begin position="263"/>
        <end position="285"/>
    </location>
</feature>
<proteinExistence type="predicted"/>